<evidence type="ECO:0000313" key="1">
    <source>
        <dbReference type="EMBL" id="MCX8525889.1"/>
    </source>
</evidence>
<comment type="caution">
    <text evidence="1">The sequence shown here is derived from an EMBL/GenBank/DDBJ whole genome shotgun (WGS) entry which is preliminary data.</text>
</comment>
<protein>
    <submittedName>
        <fullName evidence="1">Uncharacterized protein</fullName>
    </submittedName>
</protein>
<reference evidence="1" key="1">
    <citation type="submission" date="2022-10" db="EMBL/GenBank/DDBJ databases">
        <title>Chryseobacterium sp. nov., a novel bacterial species.</title>
        <authorList>
            <person name="Cao Y."/>
        </authorList>
    </citation>
    <scope>NUCLEOTIDE SEQUENCE</scope>
    <source>
        <strain evidence="1">CCTCC AB2015118</strain>
    </source>
</reference>
<gene>
    <name evidence="1" type="ORF">OF897_18400</name>
</gene>
<keyword evidence="2" id="KW-1185">Reference proteome</keyword>
<evidence type="ECO:0000313" key="2">
    <source>
        <dbReference type="Proteomes" id="UP001073122"/>
    </source>
</evidence>
<name>A0ABT3XW55_9FLAO</name>
<dbReference type="Proteomes" id="UP001073122">
    <property type="component" value="Unassembled WGS sequence"/>
</dbReference>
<accession>A0ABT3XW55</accession>
<sequence>MKKVDFSNQKLHRESYYSPMLKEIQLNNEDFEIDIDIRNCFIDYPATPHLIDYFLKHLKSLDISEKKLIINSTSLDNLEHYVLYYLVFESDFFDIREKISSEEELNLWIERINQRLQENNIKLIIKTENKEFNYG</sequence>
<dbReference type="EMBL" id="JAOVZW010000024">
    <property type="protein sequence ID" value="MCX8525889.1"/>
    <property type="molecule type" value="Genomic_DNA"/>
</dbReference>
<organism evidence="1 2">
    <name type="scientific">Chryseobacterium formosus</name>
    <dbReference type="NCBI Taxonomy" id="1537363"/>
    <lineage>
        <taxon>Bacteria</taxon>
        <taxon>Pseudomonadati</taxon>
        <taxon>Bacteroidota</taxon>
        <taxon>Flavobacteriia</taxon>
        <taxon>Flavobacteriales</taxon>
        <taxon>Weeksellaceae</taxon>
        <taxon>Chryseobacterium group</taxon>
        <taxon>Chryseobacterium</taxon>
    </lineage>
</organism>
<dbReference type="RefSeq" id="WP_267267132.1">
    <property type="nucleotide sequence ID" value="NZ_JAOVZW010000024.1"/>
</dbReference>
<proteinExistence type="predicted"/>